<keyword evidence="5 7" id="KW-1133">Transmembrane helix</keyword>
<evidence type="ECO:0000256" key="4">
    <source>
        <dbReference type="ARBA" id="ARBA00022692"/>
    </source>
</evidence>
<dbReference type="InterPro" id="IPR005524">
    <property type="entry name" value="DUF318"/>
</dbReference>
<dbReference type="PANTHER" id="PTHR34184">
    <property type="entry name" value="UPF0718 PROTEIN YCGR"/>
    <property type="match status" value="1"/>
</dbReference>
<evidence type="ECO:0000313" key="9">
    <source>
        <dbReference type="Proteomes" id="UP001589609"/>
    </source>
</evidence>
<dbReference type="PANTHER" id="PTHR34184:SF4">
    <property type="entry name" value="UPF0718 PROTEIN YCGR"/>
    <property type="match status" value="1"/>
</dbReference>
<reference evidence="8 9" key="1">
    <citation type="submission" date="2024-09" db="EMBL/GenBank/DDBJ databases">
        <authorList>
            <person name="Sun Q."/>
            <person name="Mori K."/>
        </authorList>
    </citation>
    <scope>NUCLEOTIDE SEQUENCE [LARGE SCALE GENOMIC DNA]</scope>
    <source>
        <strain evidence="8 9">JCM 11201</strain>
    </source>
</reference>
<proteinExistence type="inferred from homology"/>
<feature type="transmembrane region" description="Helical" evidence="7">
    <location>
        <begin position="153"/>
        <end position="176"/>
    </location>
</feature>
<dbReference type="EMBL" id="JBHMAF010000017">
    <property type="protein sequence ID" value="MFB9757635.1"/>
    <property type="molecule type" value="Genomic_DNA"/>
</dbReference>
<evidence type="ECO:0000256" key="1">
    <source>
        <dbReference type="ARBA" id="ARBA00004651"/>
    </source>
</evidence>
<keyword evidence="9" id="KW-1185">Reference proteome</keyword>
<feature type="transmembrane region" description="Helical" evidence="7">
    <location>
        <begin position="6"/>
        <end position="26"/>
    </location>
</feature>
<evidence type="ECO:0000256" key="3">
    <source>
        <dbReference type="ARBA" id="ARBA00022475"/>
    </source>
</evidence>
<dbReference type="RefSeq" id="WP_379947938.1">
    <property type="nucleotide sequence ID" value="NZ_JBHMAF010000017.1"/>
</dbReference>
<feature type="transmembrane region" description="Helical" evidence="7">
    <location>
        <begin position="307"/>
        <end position="326"/>
    </location>
</feature>
<feature type="transmembrane region" description="Helical" evidence="7">
    <location>
        <begin position="268"/>
        <end position="287"/>
    </location>
</feature>
<keyword evidence="3" id="KW-1003">Cell membrane</keyword>
<evidence type="ECO:0000313" key="8">
    <source>
        <dbReference type="EMBL" id="MFB9757635.1"/>
    </source>
</evidence>
<comment type="similarity">
    <text evidence="2">Belongs to the UPF0718 family.</text>
</comment>
<name>A0ABV5WAL4_9BACI</name>
<dbReference type="InterPro" id="IPR052923">
    <property type="entry name" value="UPF0718"/>
</dbReference>
<feature type="transmembrane region" description="Helical" evidence="7">
    <location>
        <begin position="244"/>
        <end position="261"/>
    </location>
</feature>
<feature type="transmembrane region" description="Helical" evidence="7">
    <location>
        <begin position="124"/>
        <end position="147"/>
    </location>
</feature>
<evidence type="ECO:0000256" key="5">
    <source>
        <dbReference type="ARBA" id="ARBA00022989"/>
    </source>
</evidence>
<organism evidence="8 9">
    <name type="scientific">Ectobacillus funiculus</name>
    <dbReference type="NCBI Taxonomy" id="137993"/>
    <lineage>
        <taxon>Bacteria</taxon>
        <taxon>Bacillati</taxon>
        <taxon>Bacillota</taxon>
        <taxon>Bacilli</taxon>
        <taxon>Bacillales</taxon>
        <taxon>Bacillaceae</taxon>
        <taxon>Ectobacillus</taxon>
    </lineage>
</organism>
<feature type="transmembrane region" description="Helical" evidence="7">
    <location>
        <begin position="47"/>
        <end position="70"/>
    </location>
</feature>
<feature type="transmembrane region" description="Helical" evidence="7">
    <location>
        <begin position="90"/>
        <end position="112"/>
    </location>
</feature>
<protein>
    <submittedName>
        <fullName evidence="8">Permease</fullName>
    </submittedName>
</protein>
<accession>A0ABV5WAL4</accession>
<dbReference type="Proteomes" id="UP001589609">
    <property type="component" value="Unassembled WGS sequence"/>
</dbReference>
<comment type="caution">
    <text evidence="8">The sequence shown here is derived from an EMBL/GenBank/DDBJ whole genome shotgun (WGS) entry which is preliminary data.</text>
</comment>
<sequence>MAWSRFLRETIGVVLIALFLFLFFFVDFTSLAHIKDIIPKNWMNVNTIFLSIFLEAAPFVLIGVFVSSIIQTFITEEQLKKAIPRNPFLAVVPAALAGLVFPMCECAIVPVVRRLIQKGMPLHIGMVILVSTPILNPIVFASTYYAFRTTPYIAYYRLGLAFVAAVIIGLIVYCLYRNQNVLKDQTVVNPHIHLGFESRWKQILQHAADEFFSTGKFLLIGALIASCFQTFLDRQLLEQVASNHVLSPAVMMGLGYVLSLCSEADAFIAASLNHTFSAQSLLAFLVFGPMLDIKNTLMLLAYFKKRFVASFFVIVIVVVYIVVQCARV</sequence>
<keyword evidence="6 7" id="KW-0472">Membrane</keyword>
<dbReference type="Pfam" id="PF03773">
    <property type="entry name" value="ArsP_1"/>
    <property type="match status" value="1"/>
</dbReference>
<evidence type="ECO:0000256" key="7">
    <source>
        <dbReference type="SAM" id="Phobius"/>
    </source>
</evidence>
<comment type="subcellular location">
    <subcellularLocation>
        <location evidence="1">Cell membrane</location>
        <topology evidence="1">Multi-pass membrane protein</topology>
    </subcellularLocation>
</comment>
<feature type="transmembrane region" description="Helical" evidence="7">
    <location>
        <begin position="211"/>
        <end position="232"/>
    </location>
</feature>
<evidence type="ECO:0000256" key="2">
    <source>
        <dbReference type="ARBA" id="ARBA00006386"/>
    </source>
</evidence>
<gene>
    <name evidence="8" type="ORF">ACFFMS_03645</name>
</gene>
<evidence type="ECO:0000256" key="6">
    <source>
        <dbReference type="ARBA" id="ARBA00023136"/>
    </source>
</evidence>
<keyword evidence="4 7" id="KW-0812">Transmembrane</keyword>